<accession>A0A934M262</accession>
<reference evidence="10" key="1">
    <citation type="submission" date="2020-12" db="EMBL/GenBank/DDBJ databases">
        <title>Clostridium thailandense sp. nov., a novel acetogenic bacterium isolated from peat land soil in Thailand.</title>
        <authorList>
            <person name="Chaikitkaew S."/>
            <person name="Birkeland N.K."/>
        </authorList>
    </citation>
    <scope>NUCLEOTIDE SEQUENCE</scope>
    <source>
        <strain evidence="10">DSM 17425</strain>
    </source>
</reference>
<keyword evidence="7 8" id="KW-0472">Membrane</keyword>
<evidence type="ECO:0000313" key="10">
    <source>
        <dbReference type="EMBL" id="MBI6871590.1"/>
    </source>
</evidence>
<proteinExistence type="predicted"/>
<dbReference type="GO" id="GO:0016763">
    <property type="term" value="F:pentosyltransferase activity"/>
    <property type="evidence" value="ECO:0007669"/>
    <property type="project" value="TreeGrafter"/>
</dbReference>
<dbReference type="EMBL" id="JAEEGB010000003">
    <property type="protein sequence ID" value="MBI6871590.1"/>
    <property type="molecule type" value="Genomic_DNA"/>
</dbReference>
<evidence type="ECO:0000256" key="6">
    <source>
        <dbReference type="ARBA" id="ARBA00022989"/>
    </source>
</evidence>
<protein>
    <submittedName>
        <fullName evidence="10">Glycosyltransferase family 39 protein</fullName>
    </submittedName>
</protein>
<evidence type="ECO:0000259" key="9">
    <source>
        <dbReference type="Pfam" id="PF13231"/>
    </source>
</evidence>
<feature type="transmembrane region" description="Helical" evidence="8">
    <location>
        <begin position="283"/>
        <end position="301"/>
    </location>
</feature>
<evidence type="ECO:0000313" key="11">
    <source>
        <dbReference type="Proteomes" id="UP000622687"/>
    </source>
</evidence>
<keyword evidence="11" id="KW-1185">Reference proteome</keyword>
<dbReference type="InterPro" id="IPR038731">
    <property type="entry name" value="RgtA/B/C-like"/>
</dbReference>
<evidence type="ECO:0000256" key="2">
    <source>
        <dbReference type="ARBA" id="ARBA00022475"/>
    </source>
</evidence>
<dbReference type="Pfam" id="PF13231">
    <property type="entry name" value="PMT_2"/>
    <property type="match status" value="1"/>
</dbReference>
<evidence type="ECO:0000256" key="7">
    <source>
        <dbReference type="ARBA" id="ARBA00023136"/>
    </source>
</evidence>
<sequence>MNIFKNKFFDNIIEYIEKYYYIFLIIILAIALINLFYNLGKFPINSWDEARHGVSAYEMIKRNNYIVNTYSYTNDYWNLKPPISYWAIAAGYRIAGYNALGLRIFSALAGFITILSVAVFTLHKYGRLSSIISTSTIASTMPYILEHCARSGDADSAFVMFFTLSIISISLLNRSVKWLYISGTAFSLAFLTKSWHAGSIGVIIGLYLILSRKLFKLRVRSICIFVLSCIFPIIIWGIFRYGADKLLFFKNMINYDLLARSSVALEGHVGSTSYYIEVLQSSYFYWMLVLVSTVVAFTVILEQEMINKDSINDILLILLWIIVPFLFYTKAKTKIGWYILPIFPAMAIIIGAASGYLLKCKSRNLASQLLISILLLFSTYKNEISIIKMIVNPGIDYAQETLKNIGKLPQYKGHNIYTLYKTNSADNPNRWDQSYLLCAELYGDMKAVEGGVEGFLRDKSSKPLLLISKDKILISEIQKNNFKVVTENEFVYILSK</sequence>
<gene>
    <name evidence="10" type="ORF">I6U51_02570</name>
</gene>
<evidence type="ECO:0000256" key="3">
    <source>
        <dbReference type="ARBA" id="ARBA00022676"/>
    </source>
</evidence>
<evidence type="ECO:0000256" key="1">
    <source>
        <dbReference type="ARBA" id="ARBA00004651"/>
    </source>
</evidence>
<organism evidence="10 11">
    <name type="scientific">Clostridium aciditolerans</name>
    <dbReference type="NCBI Taxonomy" id="339861"/>
    <lineage>
        <taxon>Bacteria</taxon>
        <taxon>Bacillati</taxon>
        <taxon>Bacillota</taxon>
        <taxon>Clostridia</taxon>
        <taxon>Eubacteriales</taxon>
        <taxon>Clostridiaceae</taxon>
        <taxon>Clostridium</taxon>
    </lineage>
</organism>
<feature type="transmembrane region" description="Helical" evidence="8">
    <location>
        <begin position="188"/>
        <end position="210"/>
    </location>
</feature>
<evidence type="ECO:0000256" key="5">
    <source>
        <dbReference type="ARBA" id="ARBA00022692"/>
    </source>
</evidence>
<dbReference type="InterPro" id="IPR050297">
    <property type="entry name" value="LipidA_mod_glycosyltrf_83"/>
</dbReference>
<keyword evidence="6 8" id="KW-1133">Transmembrane helix</keyword>
<name>A0A934M262_9CLOT</name>
<dbReference type="RefSeq" id="WP_211141032.1">
    <property type="nucleotide sequence ID" value="NZ_JAEEGB010000003.1"/>
</dbReference>
<feature type="transmembrane region" description="Helical" evidence="8">
    <location>
        <begin position="335"/>
        <end position="358"/>
    </location>
</feature>
<feature type="transmembrane region" description="Helical" evidence="8">
    <location>
        <begin position="313"/>
        <end position="329"/>
    </location>
</feature>
<feature type="transmembrane region" description="Helical" evidence="8">
    <location>
        <begin position="100"/>
        <end position="122"/>
    </location>
</feature>
<dbReference type="PANTHER" id="PTHR33908:SF3">
    <property type="entry name" value="UNDECAPRENYL PHOSPHATE-ALPHA-4-AMINO-4-DEOXY-L-ARABINOSE ARABINOSYL TRANSFERASE"/>
    <property type="match status" value="1"/>
</dbReference>
<evidence type="ECO:0000256" key="8">
    <source>
        <dbReference type="SAM" id="Phobius"/>
    </source>
</evidence>
<dbReference type="AlphaFoldDB" id="A0A934M262"/>
<keyword evidence="4" id="KW-0808">Transferase</keyword>
<dbReference type="PANTHER" id="PTHR33908">
    <property type="entry name" value="MANNOSYLTRANSFERASE YKCB-RELATED"/>
    <property type="match status" value="1"/>
</dbReference>
<feature type="transmembrane region" description="Helical" evidence="8">
    <location>
        <begin position="157"/>
        <end position="176"/>
    </location>
</feature>
<dbReference type="GO" id="GO:0010041">
    <property type="term" value="P:response to iron(III) ion"/>
    <property type="evidence" value="ECO:0007669"/>
    <property type="project" value="TreeGrafter"/>
</dbReference>
<keyword evidence="2" id="KW-1003">Cell membrane</keyword>
<comment type="caution">
    <text evidence="10">The sequence shown here is derived from an EMBL/GenBank/DDBJ whole genome shotgun (WGS) entry which is preliminary data.</text>
</comment>
<feature type="transmembrane region" description="Helical" evidence="8">
    <location>
        <begin position="20"/>
        <end position="37"/>
    </location>
</feature>
<feature type="transmembrane region" description="Helical" evidence="8">
    <location>
        <begin position="222"/>
        <end position="243"/>
    </location>
</feature>
<dbReference type="GO" id="GO:0005886">
    <property type="term" value="C:plasma membrane"/>
    <property type="evidence" value="ECO:0007669"/>
    <property type="project" value="UniProtKB-SubCell"/>
</dbReference>
<keyword evidence="3" id="KW-0328">Glycosyltransferase</keyword>
<comment type="subcellular location">
    <subcellularLocation>
        <location evidence="1">Cell membrane</location>
        <topology evidence="1">Multi-pass membrane protein</topology>
    </subcellularLocation>
</comment>
<dbReference type="Proteomes" id="UP000622687">
    <property type="component" value="Unassembled WGS sequence"/>
</dbReference>
<evidence type="ECO:0000256" key="4">
    <source>
        <dbReference type="ARBA" id="ARBA00022679"/>
    </source>
</evidence>
<dbReference type="GO" id="GO:0009103">
    <property type="term" value="P:lipopolysaccharide biosynthetic process"/>
    <property type="evidence" value="ECO:0007669"/>
    <property type="project" value="UniProtKB-ARBA"/>
</dbReference>
<keyword evidence="5 8" id="KW-0812">Transmembrane</keyword>
<feature type="domain" description="Glycosyltransferase RgtA/B/C/D-like" evidence="9">
    <location>
        <begin position="80"/>
        <end position="236"/>
    </location>
</feature>